<accession>A0A6J4JTG8</accession>
<sequence>MTDLLSGLIAHGIVGREDLPVPKIVFLYAATVVLVVSFVALAFLWPRPRLEAPEDRVLFRVPRVVGVLCGLVGVAIFAIVVWAGFAGVQTTQANLAPIFIYVLFWVGIPVLSVLFGDVFRAFNPWRAIGRAAGWTAK</sequence>
<organism evidence="2">
    <name type="scientific">uncultured Actinomycetospora sp</name>
    <dbReference type="NCBI Taxonomy" id="1135996"/>
    <lineage>
        <taxon>Bacteria</taxon>
        <taxon>Bacillati</taxon>
        <taxon>Actinomycetota</taxon>
        <taxon>Actinomycetes</taxon>
        <taxon>Pseudonocardiales</taxon>
        <taxon>Pseudonocardiaceae</taxon>
        <taxon>Actinomycetospora</taxon>
        <taxon>environmental samples</taxon>
    </lineage>
</organism>
<name>A0A6J4JTG8_9PSEU</name>
<dbReference type="AlphaFoldDB" id="A0A6J4JTG8"/>
<evidence type="ECO:0000313" key="2">
    <source>
        <dbReference type="EMBL" id="CAA9286890.1"/>
    </source>
</evidence>
<gene>
    <name evidence="2" type="ORF">AVDCRST_MAG54-4109</name>
</gene>
<feature type="transmembrane region" description="Helical" evidence="1">
    <location>
        <begin position="25"/>
        <end position="45"/>
    </location>
</feature>
<feature type="transmembrane region" description="Helical" evidence="1">
    <location>
        <begin position="65"/>
        <end position="86"/>
    </location>
</feature>
<protein>
    <submittedName>
        <fullName evidence="2">Uncharacterized protein</fullName>
    </submittedName>
</protein>
<keyword evidence="1" id="KW-0812">Transmembrane</keyword>
<keyword evidence="1" id="KW-1133">Transmembrane helix</keyword>
<feature type="transmembrane region" description="Helical" evidence="1">
    <location>
        <begin position="98"/>
        <end position="119"/>
    </location>
</feature>
<evidence type="ECO:0000256" key="1">
    <source>
        <dbReference type="SAM" id="Phobius"/>
    </source>
</evidence>
<keyword evidence="1" id="KW-0472">Membrane</keyword>
<reference evidence="2" key="1">
    <citation type="submission" date="2020-02" db="EMBL/GenBank/DDBJ databases">
        <authorList>
            <person name="Meier V. D."/>
        </authorList>
    </citation>
    <scope>NUCLEOTIDE SEQUENCE</scope>
    <source>
        <strain evidence="2">AVDCRST_MAG54</strain>
    </source>
</reference>
<proteinExistence type="predicted"/>
<dbReference type="EMBL" id="CADCTH010000516">
    <property type="protein sequence ID" value="CAA9286890.1"/>
    <property type="molecule type" value="Genomic_DNA"/>
</dbReference>
<feature type="non-terminal residue" evidence="2">
    <location>
        <position position="137"/>
    </location>
</feature>